<evidence type="ECO:0000256" key="3">
    <source>
        <dbReference type="ARBA" id="ARBA00023235"/>
    </source>
</evidence>
<evidence type="ECO:0000256" key="6">
    <source>
        <dbReference type="ARBA" id="ARBA00033373"/>
    </source>
</evidence>
<dbReference type="NCBIfam" id="NF008277">
    <property type="entry name" value="PRK11055.1"/>
    <property type="match status" value="1"/>
</dbReference>
<gene>
    <name evidence="8" type="ORF">ESP62_002340</name>
</gene>
<evidence type="ECO:0000256" key="4">
    <source>
        <dbReference type="ARBA" id="ARBA00023277"/>
    </source>
</evidence>
<proteinExistence type="inferred from homology"/>
<dbReference type="GO" id="GO:0006006">
    <property type="term" value="P:glucose metabolic process"/>
    <property type="evidence" value="ECO:0007669"/>
    <property type="project" value="TreeGrafter"/>
</dbReference>
<evidence type="ECO:0000256" key="7">
    <source>
        <dbReference type="SAM" id="MobiDB-lite"/>
    </source>
</evidence>
<feature type="region of interest" description="Disordered" evidence="7">
    <location>
        <begin position="1"/>
        <end position="41"/>
    </location>
</feature>
<dbReference type="OrthoDB" id="9779408at2"/>
<feature type="compositionally biased region" description="Low complexity" evidence="7">
    <location>
        <begin position="14"/>
        <end position="23"/>
    </location>
</feature>
<keyword evidence="4" id="KW-0119">Carbohydrate metabolism</keyword>
<dbReference type="AlphaFoldDB" id="A0A641AQ47"/>
<dbReference type="PANTHER" id="PTHR10091:SF0">
    <property type="entry name" value="GALACTOSE MUTAROTASE"/>
    <property type="match status" value="1"/>
</dbReference>
<dbReference type="InterPro" id="IPR047215">
    <property type="entry name" value="Galactose_mutarotase-like"/>
</dbReference>
<dbReference type="InterPro" id="IPR014718">
    <property type="entry name" value="GH-type_carb-bd"/>
</dbReference>
<evidence type="ECO:0000256" key="2">
    <source>
        <dbReference type="ARBA" id="ARBA00014165"/>
    </source>
</evidence>
<evidence type="ECO:0000313" key="8">
    <source>
        <dbReference type="EMBL" id="KAA1380065.1"/>
    </source>
</evidence>
<dbReference type="GO" id="GO:0033499">
    <property type="term" value="P:galactose catabolic process via UDP-galactose, Leloir pathway"/>
    <property type="evidence" value="ECO:0007669"/>
    <property type="project" value="TreeGrafter"/>
</dbReference>
<organism evidence="8 9">
    <name type="scientific">Aeromicrobium fastidiosum</name>
    <dbReference type="NCBI Taxonomy" id="52699"/>
    <lineage>
        <taxon>Bacteria</taxon>
        <taxon>Bacillati</taxon>
        <taxon>Actinomycetota</taxon>
        <taxon>Actinomycetes</taxon>
        <taxon>Propionibacteriales</taxon>
        <taxon>Nocardioidaceae</taxon>
        <taxon>Aeromicrobium</taxon>
    </lineage>
</organism>
<dbReference type="CDD" id="cd09019">
    <property type="entry name" value="galactose_mutarotase_like"/>
    <property type="match status" value="1"/>
</dbReference>
<evidence type="ECO:0000313" key="9">
    <source>
        <dbReference type="Proteomes" id="UP001515100"/>
    </source>
</evidence>
<evidence type="ECO:0000256" key="5">
    <source>
        <dbReference type="ARBA" id="ARBA00032300"/>
    </source>
</evidence>
<evidence type="ECO:0000256" key="1">
    <source>
        <dbReference type="ARBA" id="ARBA00006206"/>
    </source>
</evidence>
<dbReference type="Gene3D" id="2.70.98.10">
    <property type="match status" value="1"/>
</dbReference>
<name>A0A641AQ47_9ACTN</name>
<dbReference type="Pfam" id="PF01263">
    <property type="entry name" value="Aldose_epim"/>
    <property type="match status" value="1"/>
</dbReference>
<protein>
    <recommendedName>
        <fullName evidence="2">Aldose 1-epimerase</fullName>
    </recommendedName>
    <alternativeName>
        <fullName evidence="6">Galactose mutarotase</fullName>
    </alternativeName>
    <alternativeName>
        <fullName evidence="5">Type-1 mutarotase</fullName>
    </alternativeName>
</protein>
<comment type="caution">
    <text evidence="8">The sequence shown here is derived from an EMBL/GenBank/DDBJ whole genome shotgun (WGS) entry which is preliminary data.</text>
</comment>
<reference evidence="8" key="1">
    <citation type="submission" date="2019-09" db="EMBL/GenBank/DDBJ databases">
        <authorList>
            <person name="Li J."/>
        </authorList>
    </citation>
    <scope>NUCLEOTIDE SEQUENCE [LARGE SCALE GENOMIC DNA]</scope>
    <source>
        <strain evidence="8">NRBC 14897</strain>
    </source>
</reference>
<dbReference type="Proteomes" id="UP001515100">
    <property type="component" value="Unassembled WGS sequence"/>
</dbReference>
<dbReference type="InterPro" id="IPR008183">
    <property type="entry name" value="Aldose_1/G6P_1-epimerase"/>
</dbReference>
<dbReference type="PANTHER" id="PTHR10091">
    <property type="entry name" value="ALDOSE-1-EPIMERASE"/>
    <property type="match status" value="1"/>
</dbReference>
<dbReference type="SUPFAM" id="SSF74650">
    <property type="entry name" value="Galactose mutarotase-like"/>
    <property type="match status" value="1"/>
</dbReference>
<comment type="similarity">
    <text evidence="1">Belongs to the aldose epimerase family.</text>
</comment>
<dbReference type="InterPro" id="IPR018052">
    <property type="entry name" value="Ald1_epimerase_CS"/>
</dbReference>
<accession>A0A641AQ47</accession>
<dbReference type="GO" id="GO:0005737">
    <property type="term" value="C:cytoplasm"/>
    <property type="evidence" value="ECO:0007669"/>
    <property type="project" value="TreeGrafter"/>
</dbReference>
<keyword evidence="3" id="KW-0413">Isomerase</keyword>
<sequence length="433" mass="45804">MRPPGERTTVSKPAARATAVARAMPGDRRSRRVNATVGPPATWTCTSSDHVLLAARSRTAGRARSAAADRLSWSGPVTSSGASSRGTRPVCPACSAWGRLAPMTVLTIGRAPGIELQLLDLGATVHRLLVTGGDGVRRNIVLGHPTPEEYLASTAYLGGTIGRYANRIAAGRFELDGDPVTVGTHDRGNHLHGGPDGFDRRTWTIARHDEMLVEMTLTSPAGDQGFPGEVRASVTFTVRDDAVDVVMTATTSAPTVVNMTNHAYFNLAGEGSGVVDDHELTVAAQEYTPVDDTGIPLGAHAPVDGTPFDLRSPARLGAVVRASHPQIEAAAGIDHNFVLGGEGMRSVAQLECAATATRLDLATDQPGLQVYTANSLDGRHRSTSGVLLRQGDGVALEPQLFPDSPNHPEWPSAVLRPGQTYRSHLRWTVSPTR</sequence>
<dbReference type="EMBL" id="SDPP02000001">
    <property type="protein sequence ID" value="KAA1380065.1"/>
    <property type="molecule type" value="Genomic_DNA"/>
</dbReference>
<dbReference type="InterPro" id="IPR011013">
    <property type="entry name" value="Gal_mutarotase_sf_dom"/>
</dbReference>
<dbReference type="GO" id="GO:0004034">
    <property type="term" value="F:aldose 1-epimerase activity"/>
    <property type="evidence" value="ECO:0007669"/>
    <property type="project" value="TreeGrafter"/>
</dbReference>
<dbReference type="PROSITE" id="PS00545">
    <property type="entry name" value="ALDOSE_1_EPIMERASE"/>
    <property type="match status" value="1"/>
</dbReference>
<keyword evidence="9" id="KW-1185">Reference proteome</keyword>
<dbReference type="GO" id="GO:0030246">
    <property type="term" value="F:carbohydrate binding"/>
    <property type="evidence" value="ECO:0007669"/>
    <property type="project" value="InterPro"/>
</dbReference>